<keyword evidence="1" id="KW-0732">Signal</keyword>
<evidence type="ECO:0008006" key="4">
    <source>
        <dbReference type="Google" id="ProtNLM"/>
    </source>
</evidence>
<evidence type="ECO:0000256" key="1">
    <source>
        <dbReference type="SAM" id="SignalP"/>
    </source>
</evidence>
<dbReference type="InParanoid" id="A0A251T9X9"/>
<organism evidence="2 3">
    <name type="scientific">Helianthus annuus</name>
    <name type="common">Common sunflower</name>
    <dbReference type="NCBI Taxonomy" id="4232"/>
    <lineage>
        <taxon>Eukaryota</taxon>
        <taxon>Viridiplantae</taxon>
        <taxon>Streptophyta</taxon>
        <taxon>Embryophyta</taxon>
        <taxon>Tracheophyta</taxon>
        <taxon>Spermatophyta</taxon>
        <taxon>Magnoliopsida</taxon>
        <taxon>eudicotyledons</taxon>
        <taxon>Gunneridae</taxon>
        <taxon>Pentapetalae</taxon>
        <taxon>asterids</taxon>
        <taxon>campanulids</taxon>
        <taxon>Asterales</taxon>
        <taxon>Asteraceae</taxon>
        <taxon>Asteroideae</taxon>
        <taxon>Heliantheae alliance</taxon>
        <taxon>Heliantheae</taxon>
        <taxon>Helianthus</taxon>
    </lineage>
</organism>
<gene>
    <name evidence="2" type="ORF">HannXRQ_Chr11g0331841</name>
</gene>
<protein>
    <recommendedName>
        <fullName evidence="4">Secreted protein</fullName>
    </recommendedName>
</protein>
<dbReference type="Proteomes" id="UP000215914">
    <property type="component" value="Chromosome 11"/>
</dbReference>
<keyword evidence="3" id="KW-1185">Reference proteome</keyword>
<feature type="signal peptide" evidence="1">
    <location>
        <begin position="1"/>
        <end position="19"/>
    </location>
</feature>
<evidence type="ECO:0000313" key="3">
    <source>
        <dbReference type="Proteomes" id="UP000215914"/>
    </source>
</evidence>
<proteinExistence type="predicted"/>
<feature type="chain" id="PRO_5012693548" description="Secreted protein" evidence="1">
    <location>
        <begin position="20"/>
        <end position="79"/>
    </location>
</feature>
<sequence length="79" mass="8907">MRTQLGFLSFSHFVRLSSSALSLSLSGDLGFLHIIHIRPHCSLSLHSWRFHLSLRRFLSGFLSPDGDVVETFRSAVPKP</sequence>
<name>A0A251T9X9_HELAN</name>
<reference evidence="3" key="1">
    <citation type="journal article" date="2017" name="Nature">
        <title>The sunflower genome provides insights into oil metabolism, flowering and Asterid evolution.</title>
        <authorList>
            <person name="Badouin H."/>
            <person name="Gouzy J."/>
            <person name="Grassa C.J."/>
            <person name="Murat F."/>
            <person name="Staton S.E."/>
            <person name="Cottret L."/>
            <person name="Lelandais-Briere C."/>
            <person name="Owens G.L."/>
            <person name="Carrere S."/>
            <person name="Mayjonade B."/>
            <person name="Legrand L."/>
            <person name="Gill N."/>
            <person name="Kane N.C."/>
            <person name="Bowers J.E."/>
            <person name="Hubner S."/>
            <person name="Bellec A."/>
            <person name="Berard A."/>
            <person name="Berges H."/>
            <person name="Blanchet N."/>
            <person name="Boniface M.C."/>
            <person name="Brunel D."/>
            <person name="Catrice O."/>
            <person name="Chaidir N."/>
            <person name="Claudel C."/>
            <person name="Donnadieu C."/>
            <person name="Faraut T."/>
            <person name="Fievet G."/>
            <person name="Helmstetter N."/>
            <person name="King M."/>
            <person name="Knapp S.J."/>
            <person name="Lai Z."/>
            <person name="Le Paslier M.C."/>
            <person name="Lippi Y."/>
            <person name="Lorenzon L."/>
            <person name="Mandel J.R."/>
            <person name="Marage G."/>
            <person name="Marchand G."/>
            <person name="Marquand E."/>
            <person name="Bret-Mestries E."/>
            <person name="Morien E."/>
            <person name="Nambeesan S."/>
            <person name="Nguyen T."/>
            <person name="Pegot-Espagnet P."/>
            <person name="Pouilly N."/>
            <person name="Raftis F."/>
            <person name="Sallet E."/>
            <person name="Schiex T."/>
            <person name="Thomas J."/>
            <person name="Vandecasteele C."/>
            <person name="Vares D."/>
            <person name="Vear F."/>
            <person name="Vautrin S."/>
            <person name="Crespi M."/>
            <person name="Mangin B."/>
            <person name="Burke J.M."/>
            <person name="Salse J."/>
            <person name="Munos S."/>
            <person name="Vincourt P."/>
            <person name="Rieseberg L.H."/>
            <person name="Langlade N.B."/>
        </authorList>
    </citation>
    <scope>NUCLEOTIDE SEQUENCE [LARGE SCALE GENOMIC DNA]</scope>
    <source>
        <strain evidence="3">cv. SF193</strain>
    </source>
</reference>
<accession>A0A251T9X9</accession>
<dbReference type="EMBL" id="CM007900">
    <property type="protein sequence ID" value="OTG07563.1"/>
    <property type="molecule type" value="Genomic_DNA"/>
</dbReference>
<evidence type="ECO:0000313" key="2">
    <source>
        <dbReference type="EMBL" id="OTG07563.1"/>
    </source>
</evidence>
<dbReference type="AlphaFoldDB" id="A0A251T9X9"/>